<sequence>MIFSIFIVLNGLIINRLDIMRHTPKHVFVWSKVYSKSKSWGRGPGGNEVGIFVYALPYLTAEIIKAKGMSFVEPAYSPVSGRCEDWAKTPITDPKWTQQIQRDMLVQNSPGIGNYLAFADFRISPVLERKINRAIFRSGSYYTRCRYGMYFILPNEHLVVYAYNG</sequence>
<gene>
    <name evidence="1" type="ORF">DI586_09850</name>
</gene>
<proteinExistence type="predicted"/>
<protein>
    <submittedName>
        <fullName evidence="1">Uncharacterized protein</fullName>
    </submittedName>
</protein>
<accession>A0A2W5FEN4</accession>
<name>A0A2W5FEN4_9BACT</name>
<comment type="caution">
    <text evidence="1">The sequence shown here is derived from an EMBL/GenBank/DDBJ whole genome shotgun (WGS) entry which is preliminary data.</text>
</comment>
<dbReference type="AlphaFoldDB" id="A0A2W5FEN4"/>
<organism evidence="1 2">
    <name type="scientific">Micavibrio aeruginosavorus</name>
    <dbReference type="NCBI Taxonomy" id="349221"/>
    <lineage>
        <taxon>Bacteria</taxon>
        <taxon>Pseudomonadati</taxon>
        <taxon>Bdellovibrionota</taxon>
        <taxon>Bdellovibrionia</taxon>
        <taxon>Bdellovibrionales</taxon>
        <taxon>Pseudobdellovibrionaceae</taxon>
        <taxon>Micavibrio</taxon>
    </lineage>
</organism>
<evidence type="ECO:0000313" key="1">
    <source>
        <dbReference type="EMBL" id="PZP54471.1"/>
    </source>
</evidence>
<evidence type="ECO:0000313" key="2">
    <source>
        <dbReference type="Proteomes" id="UP000249739"/>
    </source>
</evidence>
<dbReference type="Proteomes" id="UP000249739">
    <property type="component" value="Unassembled WGS sequence"/>
</dbReference>
<dbReference type="EMBL" id="QFOT01000136">
    <property type="protein sequence ID" value="PZP54471.1"/>
    <property type="molecule type" value="Genomic_DNA"/>
</dbReference>
<reference evidence="1 2" key="1">
    <citation type="submission" date="2017-08" db="EMBL/GenBank/DDBJ databases">
        <title>Infants hospitalized years apart are colonized by the same room-sourced microbial strains.</title>
        <authorList>
            <person name="Brooks B."/>
            <person name="Olm M.R."/>
            <person name="Firek B.A."/>
            <person name="Baker R."/>
            <person name="Thomas B.C."/>
            <person name="Morowitz M.J."/>
            <person name="Banfield J.F."/>
        </authorList>
    </citation>
    <scope>NUCLEOTIDE SEQUENCE [LARGE SCALE GENOMIC DNA]</scope>
    <source>
        <strain evidence="1">S2_006_000_R2_64</strain>
    </source>
</reference>